<feature type="transmembrane region" description="Helical" evidence="1">
    <location>
        <begin position="42"/>
        <end position="66"/>
    </location>
</feature>
<protein>
    <recommendedName>
        <fullName evidence="4">DUF2975 domain-containing protein</fullName>
    </recommendedName>
</protein>
<comment type="caution">
    <text evidence="2">The sequence shown here is derived from an EMBL/GenBank/DDBJ whole genome shotgun (WGS) entry which is preliminary data.</text>
</comment>
<feature type="transmembrane region" description="Helical" evidence="1">
    <location>
        <begin position="87"/>
        <end position="113"/>
    </location>
</feature>
<reference evidence="2 3" key="1">
    <citation type="submission" date="2020-08" db="EMBL/GenBank/DDBJ databases">
        <title>Sequencing the genomes of 1000 actinobacteria strains.</title>
        <authorList>
            <person name="Klenk H.-P."/>
        </authorList>
    </citation>
    <scope>NUCLEOTIDE SEQUENCE [LARGE SCALE GENOMIC DNA]</scope>
    <source>
        <strain evidence="2 3">DSM 23889</strain>
    </source>
</reference>
<keyword evidence="1" id="KW-1133">Transmembrane helix</keyword>
<feature type="transmembrane region" description="Helical" evidence="1">
    <location>
        <begin position="119"/>
        <end position="140"/>
    </location>
</feature>
<name>A0A840XNC2_9MICO</name>
<keyword evidence="3" id="KW-1185">Reference proteome</keyword>
<evidence type="ECO:0008006" key="4">
    <source>
        <dbReference type="Google" id="ProtNLM"/>
    </source>
</evidence>
<dbReference type="Pfam" id="PF11188">
    <property type="entry name" value="DUF2975"/>
    <property type="match status" value="1"/>
</dbReference>
<evidence type="ECO:0000313" key="3">
    <source>
        <dbReference type="Proteomes" id="UP000552883"/>
    </source>
</evidence>
<sequence>MPRWTRLPLLTLLTLIGLLVLALQVGALPVLAAEWAREAPEFGFLAVPLAVAAVGAGICVQLALVVTGRLVGFVHRGRIFDRAALPWVNGLVLCGALATTIVLLTFIVLAVVGTGGPPALSILMIVTIIGGATTTLLLVVMRALLRQAVTLDAELREVV</sequence>
<proteinExistence type="predicted"/>
<dbReference type="AlphaFoldDB" id="A0A840XNC2"/>
<keyword evidence="1" id="KW-0812">Transmembrane</keyword>
<dbReference type="InterPro" id="IPR021354">
    <property type="entry name" value="DUF2975"/>
</dbReference>
<accession>A0A840XNC2</accession>
<organism evidence="2 3">
    <name type="scientific">Microcella frigidaquae</name>
    <dbReference type="NCBI Taxonomy" id="424758"/>
    <lineage>
        <taxon>Bacteria</taxon>
        <taxon>Bacillati</taxon>
        <taxon>Actinomycetota</taxon>
        <taxon>Actinomycetes</taxon>
        <taxon>Micrococcales</taxon>
        <taxon>Microbacteriaceae</taxon>
        <taxon>Microcella</taxon>
    </lineage>
</organism>
<gene>
    <name evidence="2" type="ORF">BJ959_001604</name>
</gene>
<evidence type="ECO:0000313" key="2">
    <source>
        <dbReference type="EMBL" id="MBB5618108.1"/>
    </source>
</evidence>
<keyword evidence="1" id="KW-0472">Membrane</keyword>
<dbReference type="RefSeq" id="WP_165878996.1">
    <property type="nucleotide sequence ID" value="NZ_BAAANZ010000004.1"/>
</dbReference>
<dbReference type="Proteomes" id="UP000552883">
    <property type="component" value="Unassembled WGS sequence"/>
</dbReference>
<dbReference type="EMBL" id="JACHBS010000001">
    <property type="protein sequence ID" value="MBB5618108.1"/>
    <property type="molecule type" value="Genomic_DNA"/>
</dbReference>
<evidence type="ECO:0000256" key="1">
    <source>
        <dbReference type="SAM" id="Phobius"/>
    </source>
</evidence>